<sequence>MGYGITLGGVDNLDLLQSDQYLMAYTDSDYAACQDTRRCIGGFITMLYKSPISWVSRRHHIVVLSTTEAEYIALCYCMQELIYIKLLLRELGCESSKPTLIMEDNQSCIKIYNNPELHGRSKHIDIKYFFVQEKVTRKEFTISYCNTNAMCADIFIKPLAKPLFEKIRELLRDEDRPPSEAAAFDSQLEKAIKKADELKYKEAATAS</sequence>
<dbReference type="CDD" id="cd09272">
    <property type="entry name" value="RNase_HI_RT_Ty1"/>
    <property type="match status" value="1"/>
</dbReference>
<dbReference type="AlphaFoldDB" id="A0A2P4XVZ2"/>
<reference evidence="1 2" key="1">
    <citation type="journal article" date="2017" name="Genome Biol. Evol.">
        <title>Phytophthora megakarya and P. palmivora, closely related causal agents of cacao black pod rot, underwent increases in genome sizes and gene numbers by different mechanisms.</title>
        <authorList>
            <person name="Ali S.S."/>
            <person name="Shao J."/>
            <person name="Lary D.J."/>
            <person name="Kronmiller B."/>
            <person name="Shen D."/>
            <person name="Strem M.D."/>
            <person name="Amoako-Attah I."/>
            <person name="Akrofi A.Y."/>
            <person name="Begoude B.A."/>
            <person name="Ten Hoopen G.M."/>
            <person name="Coulibaly K."/>
            <person name="Kebe B.I."/>
            <person name="Melnick R.L."/>
            <person name="Guiltinan M.J."/>
            <person name="Tyler B.M."/>
            <person name="Meinhardt L.W."/>
            <person name="Bailey B.A."/>
        </authorList>
    </citation>
    <scope>NUCLEOTIDE SEQUENCE [LARGE SCALE GENOMIC DNA]</scope>
    <source>
        <strain evidence="2">sbr112.9</strain>
    </source>
</reference>
<dbReference type="PANTHER" id="PTHR11439:SF463">
    <property type="entry name" value="REVERSE TRANSCRIPTASE TY1_COPIA-TYPE DOMAIN-CONTAINING PROTEIN"/>
    <property type="match status" value="1"/>
</dbReference>
<evidence type="ECO:0000313" key="1">
    <source>
        <dbReference type="EMBL" id="POM69722.1"/>
    </source>
</evidence>
<dbReference type="Proteomes" id="UP000237271">
    <property type="component" value="Unassembled WGS sequence"/>
</dbReference>
<dbReference type="PANTHER" id="PTHR11439">
    <property type="entry name" value="GAG-POL-RELATED RETROTRANSPOSON"/>
    <property type="match status" value="1"/>
</dbReference>
<protein>
    <submittedName>
        <fullName evidence="1">Polyprotein</fullName>
    </submittedName>
</protein>
<proteinExistence type="predicted"/>
<dbReference type="EMBL" id="NCKW01007827">
    <property type="protein sequence ID" value="POM69722.1"/>
    <property type="molecule type" value="Genomic_DNA"/>
</dbReference>
<dbReference type="OrthoDB" id="107090at2759"/>
<keyword evidence="2" id="KW-1185">Reference proteome</keyword>
<name>A0A2P4XVZ2_9STRA</name>
<organism evidence="1 2">
    <name type="scientific">Phytophthora palmivora</name>
    <dbReference type="NCBI Taxonomy" id="4796"/>
    <lineage>
        <taxon>Eukaryota</taxon>
        <taxon>Sar</taxon>
        <taxon>Stramenopiles</taxon>
        <taxon>Oomycota</taxon>
        <taxon>Peronosporomycetes</taxon>
        <taxon>Peronosporales</taxon>
        <taxon>Peronosporaceae</taxon>
        <taxon>Phytophthora</taxon>
    </lineage>
</organism>
<accession>A0A2P4XVZ2</accession>
<evidence type="ECO:0000313" key="2">
    <source>
        <dbReference type="Proteomes" id="UP000237271"/>
    </source>
</evidence>
<comment type="caution">
    <text evidence="1">The sequence shown here is derived from an EMBL/GenBank/DDBJ whole genome shotgun (WGS) entry which is preliminary data.</text>
</comment>
<gene>
    <name evidence="1" type="ORF">PHPALM_13976</name>
</gene>